<name>X8CMA6_MYCXE</name>
<dbReference type="EMBL" id="JAOB01000029">
    <property type="protein sequence ID" value="EUA56588.1"/>
    <property type="molecule type" value="Genomic_DNA"/>
</dbReference>
<sequence>MVWPCSSSGWFACALRLPLRLLACGRCRGPTPLPPLGFPRERSLRFKARLRSCLAAVVRWR</sequence>
<dbReference type="PATRIC" id="fig|1299334.3.peg.2737"/>
<protein>
    <submittedName>
        <fullName evidence="1">Uncharacterized protein</fullName>
    </submittedName>
</protein>
<reference evidence="1" key="1">
    <citation type="submission" date="2014-01" db="EMBL/GenBank/DDBJ databases">
        <authorList>
            <person name="Brown-Elliot B."/>
            <person name="Wallace R."/>
            <person name="Lenaerts A."/>
            <person name="Ordway D."/>
            <person name="DeGroote M.A."/>
            <person name="Parker T."/>
            <person name="Sizemore C."/>
            <person name="Tallon L.J."/>
            <person name="Sadzewicz L.K."/>
            <person name="Sengamalay N."/>
            <person name="Fraser C.M."/>
            <person name="Hine E."/>
            <person name="Shefchek K.A."/>
            <person name="Das S.P."/>
            <person name="Tettelin H."/>
        </authorList>
    </citation>
    <scope>NUCLEOTIDE SEQUENCE [LARGE SCALE GENOMIC DNA]</scope>
    <source>
        <strain evidence="1">4042</strain>
    </source>
</reference>
<organism evidence="1">
    <name type="scientific">Mycobacterium xenopi 4042</name>
    <dbReference type="NCBI Taxonomy" id="1299334"/>
    <lineage>
        <taxon>Bacteria</taxon>
        <taxon>Bacillati</taxon>
        <taxon>Actinomycetota</taxon>
        <taxon>Actinomycetes</taxon>
        <taxon>Mycobacteriales</taxon>
        <taxon>Mycobacteriaceae</taxon>
        <taxon>Mycobacterium</taxon>
    </lineage>
</organism>
<gene>
    <name evidence="1" type="ORF">I553_8636</name>
</gene>
<accession>X8CMA6</accession>
<evidence type="ECO:0000313" key="1">
    <source>
        <dbReference type="EMBL" id="EUA56588.1"/>
    </source>
</evidence>
<comment type="caution">
    <text evidence="1">The sequence shown here is derived from an EMBL/GenBank/DDBJ whole genome shotgun (WGS) entry which is preliminary data.</text>
</comment>
<proteinExistence type="predicted"/>
<dbReference type="AlphaFoldDB" id="X8CMA6"/>